<sequence length="359" mass="38623">MFLKAVLFFGGICAATTLDTASALTKGHDLSSVGLMETSQGANWISTSGNTTTIESILGAGGMDAVRLRLWTSGDYDLDYTMALAQRFSKAGYKIYLDMHFSDTWADPTAQAIPSSWDASSVTTLAADIQAYVTSTLKSFTDGGVDLEILSLGNEISGGFLFPTGKISDNDFSNFATLWKAARQGVTDAVSAGSKQPKIMIHLENGWKSTTVSSFFKGLFAEGTVTTDDVDVFGFSFYPFYNTAATIDALTTSLTQLANTYNKPLYIAETDWPTECTKVTLSADYPVNAEGQREWVIAVMDALNGLPNNLGAGIFYWEPGYLSVAGLGSSCESALLFSVNWDNWPETYATALSSVNMFA</sequence>
<dbReference type="GO" id="GO:0045490">
    <property type="term" value="P:pectin catabolic process"/>
    <property type="evidence" value="ECO:0007669"/>
    <property type="project" value="TreeGrafter"/>
</dbReference>
<feature type="signal peptide" evidence="6">
    <location>
        <begin position="1"/>
        <end position="23"/>
    </location>
</feature>
<evidence type="ECO:0000256" key="4">
    <source>
        <dbReference type="ARBA" id="ARBA00022801"/>
    </source>
</evidence>
<accession>G4Z739</accession>
<keyword evidence="6" id="KW-0732">Signal</keyword>
<dbReference type="InParanoid" id="G4Z739"/>
<dbReference type="RefSeq" id="XP_009524508.1">
    <property type="nucleotide sequence ID" value="XM_009526213.1"/>
</dbReference>
<dbReference type="STRING" id="1094619.G4Z739"/>
<dbReference type="GO" id="GO:0015926">
    <property type="term" value="F:glucosidase activity"/>
    <property type="evidence" value="ECO:0007669"/>
    <property type="project" value="InterPro"/>
</dbReference>
<evidence type="ECO:0000313" key="8">
    <source>
        <dbReference type="Proteomes" id="UP000002640"/>
    </source>
</evidence>
<evidence type="ECO:0000256" key="5">
    <source>
        <dbReference type="ARBA" id="ARBA00023295"/>
    </source>
</evidence>
<comment type="similarity">
    <text evidence="2">Belongs to the glycosyl hydrolase 53 family.</text>
</comment>
<keyword evidence="8" id="KW-1185">Reference proteome</keyword>
<dbReference type="GeneID" id="20643657"/>
<dbReference type="InterPro" id="IPR017853">
    <property type="entry name" value="GH"/>
</dbReference>
<evidence type="ECO:0000256" key="6">
    <source>
        <dbReference type="SAM" id="SignalP"/>
    </source>
</evidence>
<dbReference type="OMA" id="KYIHDEW"/>
<feature type="chain" id="PRO_5025380580" description="arabinogalactan endo-beta-1,4-galactanase" evidence="6">
    <location>
        <begin position="24"/>
        <end position="359"/>
    </location>
</feature>
<dbReference type="SMR" id="G4Z739"/>
<comment type="catalytic activity">
    <reaction evidence="1">
        <text>The enzyme specifically hydrolyzes (1-&gt;4)-beta-D-galactosidic linkages in type I arabinogalactans.</text>
        <dbReference type="EC" id="3.2.1.89"/>
    </reaction>
</comment>
<evidence type="ECO:0000256" key="1">
    <source>
        <dbReference type="ARBA" id="ARBA00001695"/>
    </source>
</evidence>
<dbReference type="GO" id="GO:0031218">
    <property type="term" value="F:arabinogalactan endo-1,4-beta-galactosidase activity"/>
    <property type="evidence" value="ECO:0007669"/>
    <property type="project" value="UniProtKB-EC"/>
</dbReference>
<dbReference type="EMBL" id="JH159153">
    <property type="protein sequence ID" value="EGZ21791.1"/>
    <property type="molecule type" value="Genomic_DNA"/>
</dbReference>
<organism evidence="7 8">
    <name type="scientific">Phytophthora sojae (strain P6497)</name>
    <name type="common">Soybean stem and root rot agent</name>
    <name type="synonym">Phytophthora megasperma f. sp. glycines</name>
    <dbReference type="NCBI Taxonomy" id="1094619"/>
    <lineage>
        <taxon>Eukaryota</taxon>
        <taxon>Sar</taxon>
        <taxon>Stramenopiles</taxon>
        <taxon>Oomycota</taxon>
        <taxon>Peronosporomycetes</taxon>
        <taxon>Peronosporales</taxon>
        <taxon>Peronosporaceae</taxon>
        <taxon>Phytophthora</taxon>
    </lineage>
</organism>
<evidence type="ECO:0000256" key="3">
    <source>
        <dbReference type="ARBA" id="ARBA00012556"/>
    </source>
</evidence>
<name>G4Z739_PHYSP</name>
<protein>
    <recommendedName>
        <fullName evidence="3">arabinogalactan endo-beta-1,4-galactanase</fullName>
        <ecNumber evidence="3">3.2.1.89</ecNumber>
    </recommendedName>
</protein>
<keyword evidence="4" id="KW-0378">Hydrolase</keyword>
<dbReference type="PANTHER" id="PTHR34983">
    <property type="entry name" value="ARABINOGALACTAN ENDO-BETA-1,4-GALACTANASE A"/>
    <property type="match status" value="1"/>
</dbReference>
<gene>
    <name evidence="7" type="ORF">PHYSODRAFT_313849</name>
</gene>
<evidence type="ECO:0000256" key="2">
    <source>
        <dbReference type="ARBA" id="ARBA00010687"/>
    </source>
</evidence>
<proteinExistence type="inferred from homology"/>
<keyword evidence="5" id="KW-0326">Glycosidase</keyword>
<dbReference type="InterPro" id="IPR011683">
    <property type="entry name" value="Glyco_hydro_53"/>
</dbReference>
<dbReference type="Gene3D" id="3.20.20.80">
    <property type="entry name" value="Glycosidases"/>
    <property type="match status" value="1"/>
</dbReference>
<dbReference type="Proteomes" id="UP000002640">
    <property type="component" value="Unassembled WGS sequence"/>
</dbReference>
<dbReference type="AlphaFoldDB" id="G4Z739"/>
<dbReference type="EC" id="3.2.1.89" evidence="3"/>
<reference evidence="7 8" key="1">
    <citation type="journal article" date="2006" name="Science">
        <title>Phytophthora genome sequences uncover evolutionary origins and mechanisms of pathogenesis.</title>
        <authorList>
            <person name="Tyler B.M."/>
            <person name="Tripathy S."/>
            <person name="Zhang X."/>
            <person name="Dehal P."/>
            <person name="Jiang R.H."/>
            <person name="Aerts A."/>
            <person name="Arredondo F.D."/>
            <person name="Baxter L."/>
            <person name="Bensasson D."/>
            <person name="Beynon J.L."/>
            <person name="Chapman J."/>
            <person name="Damasceno C.M."/>
            <person name="Dorrance A.E."/>
            <person name="Dou D."/>
            <person name="Dickerman A.W."/>
            <person name="Dubchak I.L."/>
            <person name="Garbelotto M."/>
            <person name="Gijzen M."/>
            <person name="Gordon S.G."/>
            <person name="Govers F."/>
            <person name="Grunwald N.J."/>
            <person name="Huang W."/>
            <person name="Ivors K.L."/>
            <person name="Jones R.W."/>
            <person name="Kamoun S."/>
            <person name="Krampis K."/>
            <person name="Lamour K.H."/>
            <person name="Lee M.K."/>
            <person name="McDonald W.H."/>
            <person name="Medina M."/>
            <person name="Meijer H.J."/>
            <person name="Nordberg E.K."/>
            <person name="Maclean D.J."/>
            <person name="Ospina-Giraldo M.D."/>
            <person name="Morris P.F."/>
            <person name="Phuntumart V."/>
            <person name="Putnam N.H."/>
            <person name="Rash S."/>
            <person name="Rose J.K."/>
            <person name="Sakihama Y."/>
            <person name="Salamov A.A."/>
            <person name="Savidor A."/>
            <person name="Scheuring C.F."/>
            <person name="Smith B.M."/>
            <person name="Sobral B.W."/>
            <person name="Terry A."/>
            <person name="Torto-Alalibo T.A."/>
            <person name="Win J."/>
            <person name="Xu Z."/>
            <person name="Zhang H."/>
            <person name="Grigoriev I.V."/>
            <person name="Rokhsar D.S."/>
            <person name="Boore J.L."/>
        </authorList>
    </citation>
    <scope>NUCLEOTIDE SEQUENCE [LARGE SCALE GENOMIC DNA]</scope>
    <source>
        <strain evidence="7 8">P6497</strain>
    </source>
</reference>
<dbReference type="Pfam" id="PF07745">
    <property type="entry name" value="Glyco_hydro_53"/>
    <property type="match status" value="1"/>
</dbReference>
<evidence type="ECO:0000313" key="7">
    <source>
        <dbReference type="EMBL" id="EGZ21791.1"/>
    </source>
</evidence>
<dbReference type="KEGG" id="psoj:PHYSODRAFT_313849"/>
<dbReference type="SUPFAM" id="SSF51445">
    <property type="entry name" value="(Trans)glycosidases"/>
    <property type="match status" value="1"/>
</dbReference>
<dbReference type="PANTHER" id="PTHR34983:SF1">
    <property type="entry name" value="ARABINOGALACTAN ENDO-BETA-1,4-GALACTANASE A"/>
    <property type="match status" value="1"/>
</dbReference>